<accession>A0A2H0Y149</accession>
<dbReference type="EMBL" id="PEYM01000059">
    <property type="protein sequence ID" value="PIS30235.1"/>
    <property type="molecule type" value="Genomic_DNA"/>
</dbReference>
<dbReference type="Gene3D" id="3.10.450.700">
    <property type="match status" value="1"/>
</dbReference>
<evidence type="ECO:0000256" key="1">
    <source>
        <dbReference type="ARBA" id="ARBA00009251"/>
    </source>
</evidence>
<evidence type="ECO:0000313" key="4">
    <source>
        <dbReference type="Proteomes" id="UP000231343"/>
    </source>
</evidence>
<name>A0A2H0Y149_UNCSA</name>
<evidence type="ECO:0000313" key="3">
    <source>
        <dbReference type="EMBL" id="PIS30235.1"/>
    </source>
</evidence>
<dbReference type="GO" id="GO:0032422">
    <property type="term" value="F:purine-rich negative regulatory element binding"/>
    <property type="evidence" value="ECO:0007669"/>
    <property type="project" value="InterPro"/>
</dbReference>
<dbReference type="GO" id="GO:0000977">
    <property type="term" value="F:RNA polymerase II transcription regulatory region sequence-specific DNA binding"/>
    <property type="evidence" value="ECO:0007669"/>
    <property type="project" value="InterPro"/>
</dbReference>
<dbReference type="InterPro" id="IPR006628">
    <property type="entry name" value="PUR-bd_fam"/>
</dbReference>
<proteinExistence type="inferred from homology"/>
<organism evidence="3 4">
    <name type="scientific">Candidatus Saganbacteria bacterium CG08_land_8_20_14_0_20_45_16</name>
    <dbReference type="NCBI Taxonomy" id="2014293"/>
    <lineage>
        <taxon>Bacteria</taxon>
        <taxon>Bacillati</taxon>
        <taxon>Saganbacteria</taxon>
    </lineage>
</organism>
<evidence type="ECO:0000256" key="2">
    <source>
        <dbReference type="ARBA" id="ARBA00023125"/>
    </source>
</evidence>
<reference evidence="3 4" key="1">
    <citation type="submission" date="2017-09" db="EMBL/GenBank/DDBJ databases">
        <title>Depth-based differentiation of microbial function through sediment-hosted aquifers and enrichment of novel symbionts in the deep terrestrial subsurface.</title>
        <authorList>
            <person name="Probst A.J."/>
            <person name="Ladd B."/>
            <person name="Jarett J.K."/>
            <person name="Geller-Mcgrath D.E."/>
            <person name="Sieber C.M."/>
            <person name="Emerson J.B."/>
            <person name="Anantharaman K."/>
            <person name="Thomas B.C."/>
            <person name="Malmstrom R."/>
            <person name="Stieglmeier M."/>
            <person name="Klingl A."/>
            <person name="Woyke T."/>
            <person name="Ryan C.M."/>
            <person name="Banfield J.F."/>
        </authorList>
    </citation>
    <scope>NUCLEOTIDE SEQUENCE [LARGE SCALE GENOMIC DNA]</scope>
    <source>
        <strain evidence="3">CG08_land_8_20_14_0_20_45_16</strain>
    </source>
</reference>
<gene>
    <name evidence="3" type="ORF">COT42_03405</name>
</gene>
<dbReference type="AlphaFoldDB" id="A0A2H0Y149"/>
<sequence>MTENGNGNGGKEIFKKMVRAGRRTYFVAVKESKNNHKYLMLTESKLVEKDKFDYNTIMIFPEKVADLVKSLEEANQVLV</sequence>
<keyword evidence="2" id="KW-0238">DNA-binding</keyword>
<comment type="similarity">
    <text evidence="1">Belongs to the PUR DNA-binding protein family.</text>
</comment>
<dbReference type="Pfam" id="PF11680">
    <property type="entry name" value="DUF3276"/>
    <property type="match status" value="1"/>
</dbReference>
<comment type="caution">
    <text evidence="3">The sequence shown here is derived from an EMBL/GenBank/DDBJ whole genome shotgun (WGS) entry which is preliminary data.</text>
</comment>
<protein>
    <submittedName>
        <fullName evidence="3">Uncharacterized protein</fullName>
    </submittedName>
</protein>
<dbReference type="Proteomes" id="UP000231343">
    <property type="component" value="Unassembled WGS sequence"/>
</dbReference>